<feature type="transmembrane region" description="Helical" evidence="1">
    <location>
        <begin position="35"/>
        <end position="58"/>
    </location>
</feature>
<keyword evidence="1" id="KW-0472">Membrane</keyword>
<accession>A0AAV5TSU9</accession>
<keyword evidence="1" id="KW-0812">Transmembrane</keyword>
<evidence type="ECO:0000256" key="1">
    <source>
        <dbReference type="SAM" id="Phobius"/>
    </source>
</evidence>
<keyword evidence="1" id="KW-1133">Transmembrane helix</keyword>
<evidence type="ECO:0008006" key="4">
    <source>
        <dbReference type="Google" id="ProtNLM"/>
    </source>
</evidence>
<protein>
    <recommendedName>
        <fullName evidence="4">G protein-coupled receptor</fullName>
    </recommendedName>
</protein>
<sequence length="154" mass="17983">MLNISDSQLTKLWHDEFKVSLRHVYEHRFYPRASIIPRLMGFSFLIADGMVLNVDWIIPMIMMHMDTSVSLNRHSPGRWIVGVDRSVDSAFITQHIRYDDYEYSCDQKDHTIAGRKNRMNSRFFFVARQVIGANAILFSVAIEFTSSDEKISMM</sequence>
<dbReference type="Proteomes" id="UP001432027">
    <property type="component" value="Unassembled WGS sequence"/>
</dbReference>
<keyword evidence="3" id="KW-1185">Reference proteome</keyword>
<comment type="caution">
    <text evidence="2">The sequence shown here is derived from an EMBL/GenBank/DDBJ whole genome shotgun (WGS) entry which is preliminary data.</text>
</comment>
<dbReference type="AlphaFoldDB" id="A0AAV5TSU9"/>
<organism evidence="2 3">
    <name type="scientific">Pristionchus entomophagus</name>
    <dbReference type="NCBI Taxonomy" id="358040"/>
    <lineage>
        <taxon>Eukaryota</taxon>
        <taxon>Metazoa</taxon>
        <taxon>Ecdysozoa</taxon>
        <taxon>Nematoda</taxon>
        <taxon>Chromadorea</taxon>
        <taxon>Rhabditida</taxon>
        <taxon>Rhabditina</taxon>
        <taxon>Diplogasteromorpha</taxon>
        <taxon>Diplogasteroidea</taxon>
        <taxon>Neodiplogasteridae</taxon>
        <taxon>Pristionchus</taxon>
    </lineage>
</organism>
<dbReference type="EMBL" id="BTSX01000004">
    <property type="protein sequence ID" value="GMS97298.1"/>
    <property type="molecule type" value="Genomic_DNA"/>
</dbReference>
<proteinExistence type="predicted"/>
<evidence type="ECO:0000313" key="3">
    <source>
        <dbReference type="Proteomes" id="UP001432027"/>
    </source>
</evidence>
<gene>
    <name evidence="2" type="ORF">PENTCL1PPCAC_19473</name>
</gene>
<feature type="transmembrane region" description="Helical" evidence="1">
    <location>
        <begin position="123"/>
        <end position="144"/>
    </location>
</feature>
<evidence type="ECO:0000313" key="2">
    <source>
        <dbReference type="EMBL" id="GMS97298.1"/>
    </source>
</evidence>
<name>A0AAV5TSU9_9BILA</name>
<reference evidence="2" key="1">
    <citation type="submission" date="2023-10" db="EMBL/GenBank/DDBJ databases">
        <title>Genome assembly of Pristionchus species.</title>
        <authorList>
            <person name="Yoshida K."/>
            <person name="Sommer R.J."/>
        </authorList>
    </citation>
    <scope>NUCLEOTIDE SEQUENCE</scope>
    <source>
        <strain evidence="2">RS0144</strain>
    </source>
</reference>